<dbReference type="GO" id="GO:0006511">
    <property type="term" value="P:ubiquitin-dependent protein catabolic process"/>
    <property type="evidence" value="ECO:0007669"/>
    <property type="project" value="InterPro"/>
</dbReference>
<keyword evidence="2" id="KW-1185">Reference proteome</keyword>
<dbReference type="InterPro" id="IPR016072">
    <property type="entry name" value="Skp1_comp_dimer"/>
</dbReference>
<evidence type="ECO:0000313" key="2">
    <source>
        <dbReference type="Proteomes" id="UP000492821"/>
    </source>
</evidence>
<protein>
    <submittedName>
        <fullName evidence="3">Skp1 domain-containing protein</fullName>
    </submittedName>
</protein>
<reference evidence="3" key="2">
    <citation type="submission" date="2020-10" db="UniProtKB">
        <authorList>
            <consortium name="WormBaseParasite"/>
        </authorList>
    </citation>
    <scope>IDENTIFICATION</scope>
</reference>
<feature type="domain" description="SKP1 component dimerisation" evidence="1">
    <location>
        <begin position="86"/>
        <end position="115"/>
    </location>
</feature>
<dbReference type="Gene3D" id="3.30.710.10">
    <property type="entry name" value="Potassium Channel Kv1.1, Chain A"/>
    <property type="match status" value="1"/>
</dbReference>
<proteinExistence type="predicted"/>
<reference evidence="2" key="1">
    <citation type="journal article" date="2013" name="Genetics">
        <title>The draft genome and transcriptome of Panagrellus redivivus are shaped by the harsh demands of a free-living lifestyle.</title>
        <authorList>
            <person name="Srinivasan J."/>
            <person name="Dillman A.R."/>
            <person name="Macchietto M.G."/>
            <person name="Heikkinen L."/>
            <person name="Lakso M."/>
            <person name="Fracchia K.M."/>
            <person name="Antoshechkin I."/>
            <person name="Mortazavi A."/>
            <person name="Wong G."/>
            <person name="Sternberg P.W."/>
        </authorList>
    </citation>
    <scope>NUCLEOTIDE SEQUENCE [LARGE SCALE GENOMIC DNA]</scope>
    <source>
        <strain evidence="2">MT8872</strain>
    </source>
</reference>
<dbReference type="InterPro" id="IPR011333">
    <property type="entry name" value="SKP1/BTB/POZ_sf"/>
</dbReference>
<organism evidence="2 3">
    <name type="scientific">Panagrellus redivivus</name>
    <name type="common">Microworm</name>
    <dbReference type="NCBI Taxonomy" id="6233"/>
    <lineage>
        <taxon>Eukaryota</taxon>
        <taxon>Metazoa</taxon>
        <taxon>Ecdysozoa</taxon>
        <taxon>Nematoda</taxon>
        <taxon>Chromadorea</taxon>
        <taxon>Rhabditida</taxon>
        <taxon>Tylenchina</taxon>
        <taxon>Panagrolaimomorpha</taxon>
        <taxon>Panagrolaimoidea</taxon>
        <taxon>Panagrolaimidae</taxon>
        <taxon>Panagrellus</taxon>
    </lineage>
</organism>
<dbReference type="WBParaSite" id="Pan_g9975.t1">
    <property type="protein sequence ID" value="Pan_g9975.t1"/>
    <property type="gene ID" value="Pan_g9975"/>
</dbReference>
<evidence type="ECO:0000259" key="1">
    <source>
        <dbReference type="Pfam" id="PF01466"/>
    </source>
</evidence>
<evidence type="ECO:0000313" key="3">
    <source>
        <dbReference type="WBParaSite" id="Pan_g9975.t1"/>
    </source>
</evidence>
<dbReference type="AlphaFoldDB" id="A0A7E4WBI2"/>
<dbReference type="SUPFAM" id="SSF81382">
    <property type="entry name" value="Skp1 dimerisation domain-like"/>
    <property type="match status" value="1"/>
</dbReference>
<dbReference type="InterPro" id="IPR036296">
    <property type="entry name" value="SKP1-like_dim_sf"/>
</dbReference>
<name>A0A7E4WBI2_PANRE</name>
<dbReference type="Pfam" id="PF01466">
    <property type="entry name" value="Skp1"/>
    <property type="match status" value="1"/>
</dbReference>
<sequence length="118" mass="13674">MIVPVVSAGLQNALQLLKCFDLEKPYVPTTVSERKMFQEANKAALDFLEKLPSEEMIDIAIVADGIDCERLIDICMIFILIVSEENKTVEKRRKVFALRDDYTEEEETEIRQRHEVKQ</sequence>
<dbReference type="Proteomes" id="UP000492821">
    <property type="component" value="Unassembled WGS sequence"/>
</dbReference>
<accession>A0A7E4WBI2</accession>